<dbReference type="AlphaFoldDB" id="A0A817ZBA5"/>
<evidence type="ECO:0000313" key="5">
    <source>
        <dbReference type="Proteomes" id="UP000663825"/>
    </source>
</evidence>
<evidence type="ECO:0000313" key="1">
    <source>
        <dbReference type="EMBL" id="CAF3215522.1"/>
    </source>
</evidence>
<dbReference type="Proteomes" id="UP000663825">
    <property type="component" value="Unassembled WGS sequence"/>
</dbReference>
<protein>
    <recommendedName>
        <fullName evidence="6">VWFA domain-containing protein</fullName>
    </recommendedName>
</protein>
<dbReference type="InterPro" id="IPR036465">
    <property type="entry name" value="vWFA_dom_sf"/>
</dbReference>
<dbReference type="Proteomes" id="UP000663833">
    <property type="component" value="Unassembled WGS sequence"/>
</dbReference>
<dbReference type="PANTHER" id="PTHR34706:SF1">
    <property type="entry name" value="VWFA DOMAIN-CONTAINING PROTEIN"/>
    <property type="match status" value="1"/>
</dbReference>
<reference evidence="2" key="1">
    <citation type="submission" date="2021-02" db="EMBL/GenBank/DDBJ databases">
        <authorList>
            <person name="Nowell W R."/>
        </authorList>
    </citation>
    <scope>NUCLEOTIDE SEQUENCE</scope>
</reference>
<comment type="caution">
    <text evidence="2">The sequence shown here is derived from an EMBL/GenBank/DDBJ whole genome shotgun (WGS) entry which is preliminary data.</text>
</comment>
<evidence type="ECO:0000313" key="4">
    <source>
        <dbReference type="EMBL" id="CAF4332560.1"/>
    </source>
</evidence>
<dbReference type="OrthoDB" id="2142040at2759"/>
<dbReference type="EMBL" id="CAJOBO010000450">
    <property type="protein sequence ID" value="CAF4224495.1"/>
    <property type="molecule type" value="Genomic_DNA"/>
</dbReference>
<dbReference type="SUPFAM" id="SSF53300">
    <property type="entry name" value="vWA-like"/>
    <property type="match status" value="1"/>
</dbReference>
<dbReference type="EMBL" id="CAJNYD010000107">
    <property type="protein sequence ID" value="CAF3215522.1"/>
    <property type="molecule type" value="Genomic_DNA"/>
</dbReference>
<evidence type="ECO:0000313" key="2">
    <source>
        <dbReference type="EMBL" id="CAF3390125.1"/>
    </source>
</evidence>
<dbReference type="PANTHER" id="PTHR34706">
    <property type="entry name" value="SLR1338 PROTEIN"/>
    <property type="match status" value="1"/>
</dbReference>
<organism evidence="2 5">
    <name type="scientific">Rotaria socialis</name>
    <dbReference type="NCBI Taxonomy" id="392032"/>
    <lineage>
        <taxon>Eukaryota</taxon>
        <taxon>Metazoa</taxon>
        <taxon>Spiralia</taxon>
        <taxon>Gnathifera</taxon>
        <taxon>Rotifera</taxon>
        <taxon>Eurotatoria</taxon>
        <taxon>Bdelloidea</taxon>
        <taxon>Philodinida</taxon>
        <taxon>Philodinidae</taxon>
        <taxon>Rotaria</taxon>
    </lineage>
</organism>
<evidence type="ECO:0008006" key="6">
    <source>
        <dbReference type="Google" id="ProtNLM"/>
    </source>
</evidence>
<name>A0A817ZBA5_9BILA</name>
<proteinExistence type="predicted"/>
<dbReference type="Proteomes" id="UP000663862">
    <property type="component" value="Unassembled WGS sequence"/>
</dbReference>
<dbReference type="Proteomes" id="UP000663851">
    <property type="component" value="Unassembled WGS sequence"/>
</dbReference>
<accession>A0A817ZBA5</accession>
<gene>
    <name evidence="3" type="ORF">HFQ381_LOCUS8841</name>
    <name evidence="1" type="ORF">LUA448_LOCUS2990</name>
    <name evidence="2" type="ORF">TIS948_LOCUS26758</name>
    <name evidence="4" type="ORF">TSG867_LOCUS8314</name>
</gene>
<evidence type="ECO:0000313" key="3">
    <source>
        <dbReference type="EMBL" id="CAF4224495.1"/>
    </source>
</evidence>
<dbReference type="EMBL" id="CAJNXB010004737">
    <property type="protein sequence ID" value="CAF3390125.1"/>
    <property type="molecule type" value="Genomic_DNA"/>
</dbReference>
<dbReference type="EMBL" id="CAJOBQ010000341">
    <property type="protein sequence ID" value="CAF4332560.1"/>
    <property type="molecule type" value="Genomic_DNA"/>
</dbReference>
<sequence length="277" mass="32031">MYPKYPSLNTNYNNNRNENRNYFTTSEQRMPAFQQFIRRYEINPTFAKKLLALDGYEIVFICDDSGSMNTPLGDVYGPYKNAATRWAELKQTVSIIVDLACLLDPNGVDIYFLNRDPIFNVRHSSELIPIFNVPPEVLQSKQKEIQERNLLILIATDGTPTNDEGYQDSLSLENVLKNERHPTSRIPVSIIACTDDEQDMDYLNEWDTSIPNLDVADDYRSEKRQILKCQGTDFPFSFGDYIVKILLGAIDQTIDEWDEKKITPHDNRRQRPPYGKS</sequence>